<dbReference type="PANTHER" id="PTHR39405:SF1">
    <property type="entry name" value="DSC E3 UBIQUITIN LIGASE COMPLEX SUBUNIT 4"/>
    <property type="match status" value="1"/>
</dbReference>
<reference evidence="3 4" key="1">
    <citation type="submission" date="2019-12" db="EMBL/GenBank/DDBJ databases">
        <authorList>
            <person name="Alioto T."/>
            <person name="Alioto T."/>
            <person name="Gomez Garrido J."/>
        </authorList>
    </citation>
    <scope>NUCLEOTIDE SEQUENCE [LARGE SCALE GENOMIC DNA]</scope>
</reference>
<dbReference type="OrthoDB" id="5428737at2759"/>
<feature type="compositionally biased region" description="Basic and acidic residues" evidence="1">
    <location>
        <begin position="288"/>
        <end position="299"/>
    </location>
</feature>
<proteinExistence type="predicted"/>
<sequence length="299" mass="33053">MPKHPQLETLVGQIDQLVYASFVISYILDANLLGLLVRCICEPSCSSIRVSVLLNIVLHRPAQLQFSSPKTHHPDRSLTFHIGACLTINGLMLVLHLLEPLERNPRGIIIDFVGSSESDTRRQSGAHSPSRLQLIATDLVAISLQLLMIVLAYEVGHYGEGANFDDSSDAGLNEADEECTAEDDEAGQGHSYDNEGAYTGSTSGYRESPVINFKLKHTLHRIMNDKPISLMGDGTSSAVNANPRTAARLQRIRARIRQRQRELGQPVDNEDDRLAEESDEEREIGMPSRDDSGIEPPHR</sequence>
<accession>A0A8S0VJ01</accession>
<protein>
    <recommendedName>
        <fullName evidence="2">DUF1746 domain-containing protein</fullName>
    </recommendedName>
</protein>
<feature type="compositionally biased region" description="Acidic residues" evidence="1">
    <location>
        <begin position="268"/>
        <end position="282"/>
    </location>
</feature>
<evidence type="ECO:0000313" key="3">
    <source>
        <dbReference type="EMBL" id="CAA3032866.1"/>
    </source>
</evidence>
<feature type="compositionally biased region" description="Acidic residues" evidence="1">
    <location>
        <begin position="174"/>
        <end position="186"/>
    </location>
</feature>
<evidence type="ECO:0000313" key="4">
    <source>
        <dbReference type="Proteomes" id="UP000594638"/>
    </source>
</evidence>
<dbReference type="GO" id="GO:0005783">
    <property type="term" value="C:endoplasmic reticulum"/>
    <property type="evidence" value="ECO:0007669"/>
    <property type="project" value="TreeGrafter"/>
</dbReference>
<dbReference type="AlphaFoldDB" id="A0A8S0VJ01"/>
<dbReference type="EMBL" id="CACTIH010009723">
    <property type="protein sequence ID" value="CAA3032866.1"/>
    <property type="molecule type" value="Genomic_DNA"/>
</dbReference>
<feature type="region of interest" description="Disordered" evidence="1">
    <location>
        <begin position="166"/>
        <end position="205"/>
    </location>
</feature>
<name>A0A8S0VJ01_OLEEU</name>
<dbReference type="Gramene" id="OE9A072031T1">
    <property type="protein sequence ID" value="OE9A072031C1"/>
    <property type="gene ID" value="OE9A072031"/>
</dbReference>
<feature type="region of interest" description="Disordered" evidence="1">
    <location>
        <begin position="258"/>
        <end position="299"/>
    </location>
</feature>
<comment type="caution">
    <text evidence="3">The sequence shown here is derived from an EMBL/GenBank/DDBJ whole genome shotgun (WGS) entry which is preliminary data.</text>
</comment>
<dbReference type="Pfam" id="PF08508">
    <property type="entry name" value="DUF1746"/>
    <property type="match status" value="1"/>
</dbReference>
<organism evidence="3 4">
    <name type="scientific">Olea europaea subsp. europaea</name>
    <dbReference type="NCBI Taxonomy" id="158383"/>
    <lineage>
        <taxon>Eukaryota</taxon>
        <taxon>Viridiplantae</taxon>
        <taxon>Streptophyta</taxon>
        <taxon>Embryophyta</taxon>
        <taxon>Tracheophyta</taxon>
        <taxon>Spermatophyta</taxon>
        <taxon>Magnoliopsida</taxon>
        <taxon>eudicotyledons</taxon>
        <taxon>Gunneridae</taxon>
        <taxon>Pentapetalae</taxon>
        <taxon>asterids</taxon>
        <taxon>lamiids</taxon>
        <taxon>Lamiales</taxon>
        <taxon>Oleaceae</taxon>
        <taxon>Oleeae</taxon>
        <taxon>Olea</taxon>
    </lineage>
</organism>
<gene>
    <name evidence="3" type="ORF">OLEA9_A072031</name>
</gene>
<dbReference type="GO" id="GO:0044695">
    <property type="term" value="C:Dsc E3 ubiquitin ligase complex"/>
    <property type="evidence" value="ECO:0007669"/>
    <property type="project" value="InterPro"/>
</dbReference>
<evidence type="ECO:0000259" key="2">
    <source>
        <dbReference type="Pfam" id="PF08508"/>
    </source>
</evidence>
<evidence type="ECO:0000256" key="1">
    <source>
        <dbReference type="SAM" id="MobiDB-lite"/>
    </source>
</evidence>
<dbReference type="GO" id="GO:0032933">
    <property type="term" value="P:SREBP signaling pathway"/>
    <property type="evidence" value="ECO:0007669"/>
    <property type="project" value="InterPro"/>
</dbReference>
<dbReference type="InterPro" id="IPR013715">
    <property type="entry name" value="DUF1746"/>
</dbReference>
<dbReference type="Proteomes" id="UP000594638">
    <property type="component" value="Unassembled WGS sequence"/>
</dbReference>
<dbReference type="PANTHER" id="PTHR39405">
    <property type="entry name" value="DSC E3 UBIQUITIN LIGASE COMPLEX SUBUNIT 4"/>
    <property type="match status" value="1"/>
</dbReference>
<feature type="domain" description="DUF1746" evidence="2">
    <location>
        <begin position="14"/>
        <end position="148"/>
    </location>
</feature>
<dbReference type="InterPro" id="IPR038967">
    <property type="entry name" value="Dsc4-like"/>
</dbReference>
<keyword evidence="4" id="KW-1185">Reference proteome</keyword>